<evidence type="ECO:0000313" key="5">
    <source>
        <dbReference type="Proteomes" id="UP000313849"/>
    </source>
</evidence>
<feature type="binding site" evidence="3">
    <location>
        <position position="68"/>
    </location>
    <ligand>
        <name>Mg(2+)</name>
        <dbReference type="ChEBI" id="CHEBI:18420"/>
        <label>1</label>
    </ligand>
</feature>
<dbReference type="GO" id="GO:0016787">
    <property type="term" value="F:hydrolase activity"/>
    <property type="evidence" value="ECO:0007669"/>
    <property type="project" value="UniProtKB-KW"/>
</dbReference>
<dbReference type="InterPro" id="IPR036705">
    <property type="entry name" value="Ribosyl_crysJ1_sf"/>
</dbReference>
<sequence>MAPSPPQTGQRARGALLGLALGDALGMPTQGLPFEEVRARYGPLLTQLHPAPADHEIAAGLPAGRVTDDTDQALLLARLLLAGHGEVDQHRLAADLLAWEDAMRAAGSLDLLGPSTRRALDAVAAGAPVGTSGRWGDTDGAAMRIAPFGIAHPLGQLGAFVQGVHRAGRVTHDTGIAVAGAAAVAAAVSAAVDGADLAEATDLAIEAAHLGATLGHHVGGADVAARIGWALDVVAEHRLDGGLELVDELVGTGVATQEAVPAAFAVLALTPDDPWLTVRAAASLGGDSDTIAAMAGAIAGALHGADAFPADATRQLLAANPALADPGTGLTALADDLLALRLGGTAR</sequence>
<proteinExistence type="inferred from homology"/>
<accession>A0A5C5BCY8</accession>
<dbReference type="SUPFAM" id="SSF101478">
    <property type="entry name" value="ADP-ribosylglycohydrolase"/>
    <property type="match status" value="1"/>
</dbReference>
<dbReference type="Proteomes" id="UP000313849">
    <property type="component" value="Unassembled WGS sequence"/>
</dbReference>
<comment type="caution">
    <text evidence="4">The sequence shown here is derived from an EMBL/GenBank/DDBJ whole genome shotgun (WGS) entry which is preliminary data.</text>
</comment>
<dbReference type="InterPro" id="IPR050792">
    <property type="entry name" value="ADP-ribosylglycohydrolase"/>
</dbReference>
<evidence type="ECO:0000313" key="4">
    <source>
        <dbReference type="EMBL" id="TNU73930.1"/>
    </source>
</evidence>
<organism evidence="4 5">
    <name type="scientific">Miniimonas arenae</name>
    <dbReference type="NCBI Taxonomy" id="676201"/>
    <lineage>
        <taxon>Bacteria</taxon>
        <taxon>Bacillati</taxon>
        <taxon>Actinomycetota</taxon>
        <taxon>Actinomycetes</taxon>
        <taxon>Micrococcales</taxon>
        <taxon>Beutenbergiaceae</taxon>
        <taxon>Miniimonas</taxon>
    </lineage>
</organism>
<evidence type="ECO:0000256" key="3">
    <source>
        <dbReference type="PIRSR" id="PIRSR605502-1"/>
    </source>
</evidence>
<keyword evidence="3" id="KW-0460">Magnesium</keyword>
<dbReference type="PANTHER" id="PTHR16222:SF24">
    <property type="entry name" value="ADP-RIBOSYLHYDROLASE ARH3"/>
    <property type="match status" value="1"/>
</dbReference>
<dbReference type="InterPro" id="IPR005502">
    <property type="entry name" value="Ribosyl_crysJ1"/>
</dbReference>
<dbReference type="GO" id="GO:0046872">
    <property type="term" value="F:metal ion binding"/>
    <property type="evidence" value="ECO:0007669"/>
    <property type="project" value="UniProtKB-KW"/>
</dbReference>
<name>A0A5C5BCY8_9MICO</name>
<comment type="similarity">
    <text evidence="1">Belongs to the ADP-ribosylglycohydrolase family.</text>
</comment>
<keyword evidence="5" id="KW-1185">Reference proteome</keyword>
<comment type="cofactor">
    <cofactor evidence="3">
        <name>Mg(2+)</name>
        <dbReference type="ChEBI" id="CHEBI:18420"/>
    </cofactor>
    <text evidence="3">Binds 2 magnesium ions per subunit.</text>
</comment>
<protein>
    <submittedName>
        <fullName evidence="4">ADP-ribosylglycohydrolase family protein</fullName>
    </submittedName>
</protein>
<feature type="binding site" evidence="3">
    <location>
        <position position="67"/>
    </location>
    <ligand>
        <name>Mg(2+)</name>
        <dbReference type="ChEBI" id="CHEBI:18420"/>
        <label>1</label>
    </ligand>
</feature>
<dbReference type="AlphaFoldDB" id="A0A5C5BCY8"/>
<keyword evidence="2 4" id="KW-0378">Hydrolase</keyword>
<dbReference type="OrthoDB" id="3506610at2"/>
<dbReference type="Gene3D" id="1.10.4080.10">
    <property type="entry name" value="ADP-ribosylation/Crystallin J1"/>
    <property type="match status" value="1"/>
</dbReference>
<dbReference type="PANTHER" id="PTHR16222">
    <property type="entry name" value="ADP-RIBOSYLGLYCOHYDROLASE"/>
    <property type="match status" value="1"/>
</dbReference>
<feature type="binding site" evidence="3">
    <location>
        <position position="289"/>
    </location>
    <ligand>
        <name>Mg(2+)</name>
        <dbReference type="ChEBI" id="CHEBI:18420"/>
        <label>1</label>
    </ligand>
</feature>
<gene>
    <name evidence="4" type="ORF">FH969_08740</name>
</gene>
<keyword evidence="3" id="KW-0479">Metal-binding</keyword>
<feature type="binding site" evidence="3">
    <location>
        <position position="287"/>
    </location>
    <ligand>
        <name>Mg(2+)</name>
        <dbReference type="ChEBI" id="CHEBI:18420"/>
        <label>1</label>
    </ligand>
</feature>
<feature type="binding site" evidence="3">
    <location>
        <position position="69"/>
    </location>
    <ligand>
        <name>Mg(2+)</name>
        <dbReference type="ChEBI" id="CHEBI:18420"/>
        <label>1</label>
    </ligand>
</feature>
<evidence type="ECO:0000256" key="1">
    <source>
        <dbReference type="ARBA" id="ARBA00010702"/>
    </source>
</evidence>
<feature type="binding site" evidence="3">
    <location>
        <position position="290"/>
    </location>
    <ligand>
        <name>Mg(2+)</name>
        <dbReference type="ChEBI" id="CHEBI:18420"/>
        <label>1</label>
    </ligand>
</feature>
<dbReference type="RefSeq" id="WP_139986987.1">
    <property type="nucleotide sequence ID" value="NZ_VENP01000029.1"/>
</dbReference>
<evidence type="ECO:0000256" key="2">
    <source>
        <dbReference type="ARBA" id="ARBA00022801"/>
    </source>
</evidence>
<dbReference type="EMBL" id="VENP01000029">
    <property type="protein sequence ID" value="TNU73930.1"/>
    <property type="molecule type" value="Genomic_DNA"/>
</dbReference>
<dbReference type="Pfam" id="PF03747">
    <property type="entry name" value="ADP_ribosyl_GH"/>
    <property type="match status" value="1"/>
</dbReference>
<reference evidence="4 5" key="1">
    <citation type="submission" date="2019-06" db="EMBL/GenBank/DDBJ databases">
        <title>Draft genome sequence of Miniimonas arenae KCTC 19750T isolated from sea sand.</title>
        <authorList>
            <person name="Park S.-J."/>
        </authorList>
    </citation>
    <scope>NUCLEOTIDE SEQUENCE [LARGE SCALE GENOMIC DNA]</scope>
    <source>
        <strain evidence="4 5">KCTC 19750</strain>
    </source>
</reference>